<evidence type="ECO:0000256" key="1">
    <source>
        <dbReference type="SAM" id="Coils"/>
    </source>
</evidence>
<evidence type="ECO:0000313" key="5">
    <source>
        <dbReference type="Proteomes" id="UP001155604"/>
    </source>
</evidence>
<keyword evidence="2" id="KW-0812">Transmembrane</keyword>
<dbReference type="RefSeq" id="WP_261273698.1">
    <property type="nucleotide sequence ID" value="NZ_JAMTCC010000042.1"/>
</dbReference>
<proteinExistence type="predicted"/>
<dbReference type="Proteomes" id="UP001155604">
    <property type="component" value="Unassembled WGS sequence"/>
</dbReference>
<comment type="caution">
    <text evidence="4">The sequence shown here is derived from an EMBL/GenBank/DDBJ whole genome shotgun (WGS) entry which is preliminary data.</text>
</comment>
<dbReference type="AlphaFoldDB" id="A0A9X2WXY3"/>
<keyword evidence="2" id="KW-1133">Transmembrane helix</keyword>
<feature type="coiled-coil region" evidence="1">
    <location>
        <begin position="241"/>
        <end position="268"/>
    </location>
</feature>
<feature type="transmembrane region" description="Helical" evidence="2">
    <location>
        <begin position="324"/>
        <end position="344"/>
    </location>
</feature>
<keyword evidence="5" id="KW-1185">Reference proteome</keyword>
<accession>A0A9X2WXY3</accession>
<gene>
    <name evidence="4" type="ORF">NE536_19165</name>
</gene>
<feature type="domain" description="DUF6161" evidence="3">
    <location>
        <begin position="202"/>
        <end position="403"/>
    </location>
</feature>
<keyword evidence="1" id="KW-0175">Coiled coil</keyword>
<organism evidence="4 5">
    <name type="scientific">Shewanella septentrionalis</name>
    <dbReference type="NCBI Taxonomy" id="2952223"/>
    <lineage>
        <taxon>Bacteria</taxon>
        <taxon>Pseudomonadati</taxon>
        <taxon>Pseudomonadota</taxon>
        <taxon>Gammaproteobacteria</taxon>
        <taxon>Alteromonadales</taxon>
        <taxon>Shewanellaceae</taxon>
        <taxon>Shewanella</taxon>
    </lineage>
</organism>
<feature type="transmembrane region" description="Helical" evidence="2">
    <location>
        <begin position="286"/>
        <end position="312"/>
    </location>
</feature>
<sequence>MSLNRAIMRLQFTDRMGTNFEFNNLKQLKEFIDREMAYWQEVKGLTEQNKKINIGTGNLRNIQNVVADALVNTWEDNELNERLRDIFQSQRQYLSAYWLYSGHEYADKVVTIMLERGYGVAGAFLEYLNNKVQPFNSKDAFDGALLAYEYQYQNSDLVKRRGSERATLTRLKEQFAAKSAEITKKIDENQQQYDKNQEQFTEWFDQSVHNVDEQLERARLKFLGRNAAFGRLAKKESKKYHIEMDEHISSWQNRINELEQTYQDKLRLAKPAEYWKQSANKYRVQGFAFVIAIGILVLVAITTGLDLFQAWLLGGETALSVKTVPGMVLFGSLVAVFGFALRALNRLAFSTFHLMRDAEEREQLTYLYLSLSNESAIDKESRDIILQALFCRTETGLLSQDSGPTMPGFGDAIKEMTKAK</sequence>
<dbReference type="Pfam" id="PF19658">
    <property type="entry name" value="DUF6161"/>
    <property type="match status" value="1"/>
</dbReference>
<name>A0A9X2WXY3_9GAMM</name>
<reference evidence="4" key="1">
    <citation type="journal article" date="2023" name="Int. J. Syst. Evol. Microbiol.">
        <title>&lt;i&gt;Shewanella septentrionalis&lt;/i&gt; sp. nov. and &lt;i&gt;Shewanella holmiensis&lt;/i&gt; sp. nov., isolated from Baltic Sea water and sediments.</title>
        <authorList>
            <person name="Martin-Rodriguez A.J."/>
            <person name="Thorell K."/>
            <person name="Joffre E."/>
            <person name="Jensie-Markopoulos S."/>
            <person name="Moore E.R.B."/>
            <person name="Sjoling A."/>
        </authorList>
    </citation>
    <scope>NUCLEOTIDE SEQUENCE</scope>
    <source>
        <strain evidence="4">SP1W3</strain>
    </source>
</reference>
<keyword evidence="2" id="KW-0472">Membrane</keyword>
<evidence type="ECO:0000256" key="2">
    <source>
        <dbReference type="SAM" id="Phobius"/>
    </source>
</evidence>
<dbReference type="InterPro" id="IPR046159">
    <property type="entry name" value="DUF6161"/>
</dbReference>
<evidence type="ECO:0000313" key="4">
    <source>
        <dbReference type="EMBL" id="MCT7947473.1"/>
    </source>
</evidence>
<evidence type="ECO:0000259" key="3">
    <source>
        <dbReference type="Pfam" id="PF19658"/>
    </source>
</evidence>
<protein>
    <submittedName>
        <fullName evidence="4">DUF6161 domain-containing protein</fullName>
    </submittedName>
</protein>
<dbReference type="EMBL" id="JAMTCC010000042">
    <property type="protein sequence ID" value="MCT7947473.1"/>
    <property type="molecule type" value="Genomic_DNA"/>
</dbReference>